<protein>
    <recommendedName>
        <fullName evidence="4">Molybdopterin-binding protein</fullName>
    </recommendedName>
</protein>
<sequence>MKVVYILLIILFVAVKAPAQTHLDESLVMKIRFESRDVTYDYTMDELTKIAPNQLSTPLPWRKEKRAYQGIYLEDLLKHHEPSLNIRCIEIVAANGYKATFTQDSLANTHFFLAYKDEGQPISIRQKGPITVISDLNNLNDQAMRDLSLAYHLVWFANEIVVFEE</sequence>
<organism evidence="2 3">
    <name type="scientific">Vibrio echinoideorum</name>
    <dbReference type="NCBI Taxonomy" id="2100116"/>
    <lineage>
        <taxon>Bacteria</taxon>
        <taxon>Pseudomonadati</taxon>
        <taxon>Pseudomonadota</taxon>
        <taxon>Gammaproteobacteria</taxon>
        <taxon>Vibrionales</taxon>
        <taxon>Vibrionaceae</taxon>
        <taxon>Vibrio</taxon>
    </lineage>
</organism>
<name>A0ABU9FKZ8_9VIBR</name>
<feature type="chain" id="PRO_5046946109" description="Molybdopterin-binding protein" evidence="1">
    <location>
        <begin position="20"/>
        <end position="165"/>
    </location>
</feature>
<evidence type="ECO:0000313" key="2">
    <source>
        <dbReference type="EMBL" id="MEL0606889.1"/>
    </source>
</evidence>
<reference evidence="2 3" key="1">
    <citation type="submission" date="2024-02" db="EMBL/GenBank/DDBJ databases">
        <title>Bacteria isolated from the canopy kelp, Nereocystis luetkeana.</title>
        <authorList>
            <person name="Pfister C.A."/>
            <person name="Younker I.T."/>
            <person name="Light S.H."/>
        </authorList>
    </citation>
    <scope>NUCLEOTIDE SEQUENCE [LARGE SCALE GENOMIC DNA]</scope>
    <source>
        <strain evidence="2 3">TI.1.15</strain>
    </source>
</reference>
<evidence type="ECO:0000313" key="3">
    <source>
        <dbReference type="Proteomes" id="UP001377160"/>
    </source>
</evidence>
<evidence type="ECO:0000256" key="1">
    <source>
        <dbReference type="SAM" id="SignalP"/>
    </source>
</evidence>
<dbReference type="EMBL" id="JBANDX010000001">
    <property type="protein sequence ID" value="MEL0606889.1"/>
    <property type="molecule type" value="Genomic_DNA"/>
</dbReference>
<dbReference type="SUPFAM" id="SSF56524">
    <property type="entry name" value="Oxidoreductase molybdopterin-binding domain"/>
    <property type="match status" value="1"/>
</dbReference>
<dbReference type="InterPro" id="IPR036374">
    <property type="entry name" value="OxRdtase_Mopterin-bd_sf"/>
</dbReference>
<dbReference type="RefSeq" id="WP_017074073.1">
    <property type="nucleotide sequence ID" value="NZ_JBANDX010000001.1"/>
</dbReference>
<comment type="caution">
    <text evidence="2">The sequence shown here is derived from an EMBL/GenBank/DDBJ whole genome shotgun (WGS) entry which is preliminary data.</text>
</comment>
<feature type="signal peptide" evidence="1">
    <location>
        <begin position="1"/>
        <end position="19"/>
    </location>
</feature>
<gene>
    <name evidence="2" type="ORF">V8Z71_01115</name>
</gene>
<evidence type="ECO:0008006" key="4">
    <source>
        <dbReference type="Google" id="ProtNLM"/>
    </source>
</evidence>
<dbReference type="Proteomes" id="UP001377160">
    <property type="component" value="Unassembled WGS sequence"/>
</dbReference>
<keyword evidence="1" id="KW-0732">Signal</keyword>
<accession>A0ABU9FKZ8</accession>
<keyword evidence="3" id="KW-1185">Reference proteome</keyword>
<proteinExistence type="predicted"/>